<keyword evidence="5" id="KW-0029">Amino-acid transport</keyword>
<dbReference type="Pfam" id="PF00005">
    <property type="entry name" value="ABC_tran"/>
    <property type="match status" value="1"/>
</dbReference>
<evidence type="ECO:0000256" key="5">
    <source>
        <dbReference type="ARBA" id="ARBA00022970"/>
    </source>
</evidence>
<keyword evidence="3" id="KW-0547">Nucleotide-binding</keyword>
<keyword evidence="8" id="KW-1185">Reference proteome</keyword>
<dbReference type="Gene3D" id="3.40.50.300">
    <property type="entry name" value="P-loop containing nucleotide triphosphate hydrolases"/>
    <property type="match status" value="1"/>
</dbReference>
<dbReference type="GO" id="GO:0015807">
    <property type="term" value="P:L-amino acid transport"/>
    <property type="evidence" value="ECO:0007669"/>
    <property type="project" value="TreeGrafter"/>
</dbReference>
<organism evidence="7 8">
    <name type="scientific">Thermobifida cellulosilytica TB100</name>
    <dbReference type="NCBI Taxonomy" id="665004"/>
    <lineage>
        <taxon>Bacteria</taxon>
        <taxon>Bacillati</taxon>
        <taxon>Actinomycetota</taxon>
        <taxon>Actinomycetes</taxon>
        <taxon>Streptosporangiales</taxon>
        <taxon>Nocardiopsidaceae</taxon>
        <taxon>Thermobifida</taxon>
    </lineage>
</organism>
<dbReference type="InterPro" id="IPR027417">
    <property type="entry name" value="P-loop_NTPase"/>
</dbReference>
<proteinExistence type="inferred from homology"/>
<evidence type="ECO:0000256" key="4">
    <source>
        <dbReference type="ARBA" id="ARBA00022840"/>
    </source>
</evidence>
<sequence length="238" mass="25123">MLEIRDLHVSYGKVDAVRGVSASAAPGRITLVLGANGAGKTTTLRAAMGLLPVRSGQVLLDGKPITGRPTHRIVRDGLVLVPEGRQVFAPLTVEENLVLGGYTTSRDKAAETMERVYEMFPILKERRNGPAGLLSGGEQQMLAFGRALMSSPRAMMLDEPSMGLAPTMVESVLGTVRTIADSGIALLMVEQNADMGLEIADDVVVVARGEVVFSGPAEQARRNTSVVRAFLGEAALGA</sequence>
<dbReference type="InterPro" id="IPR017871">
    <property type="entry name" value="ABC_transporter-like_CS"/>
</dbReference>
<dbReference type="PANTHER" id="PTHR43820:SF4">
    <property type="entry name" value="HIGH-AFFINITY BRANCHED-CHAIN AMINO ACID TRANSPORT ATP-BINDING PROTEIN LIVF"/>
    <property type="match status" value="1"/>
</dbReference>
<protein>
    <submittedName>
        <fullName evidence="7">ABC transporter ATP-binding protein</fullName>
    </submittedName>
</protein>
<dbReference type="PROSITE" id="PS50893">
    <property type="entry name" value="ABC_TRANSPORTER_2"/>
    <property type="match status" value="1"/>
</dbReference>
<reference evidence="8" key="1">
    <citation type="journal article" date="2017" name="Acta Aliment.">
        <title>Plant polysaccharide degrading enzyme system of Thermpbifida cellulosilytica TB100 revealed by de novo genome project data.</title>
        <authorList>
            <person name="Toth A."/>
            <person name="Baka E."/>
            <person name="Luzics S."/>
            <person name="Bata-Vidacs I."/>
            <person name="Nagy I."/>
            <person name="Balint B."/>
            <person name="Herceg R."/>
            <person name="Olasz F."/>
            <person name="Wilk T."/>
            <person name="Nagy T."/>
            <person name="Kriszt B."/>
            <person name="Nagy I."/>
            <person name="Kukolya J."/>
        </authorList>
    </citation>
    <scope>NUCLEOTIDE SEQUENCE [LARGE SCALE GENOMIC DNA]</scope>
    <source>
        <strain evidence="8">TB100</strain>
    </source>
</reference>
<accession>A0A147KKT4</accession>
<dbReference type="AlphaFoldDB" id="A0A147KKT4"/>
<dbReference type="PATRIC" id="fig|665004.4.peg.1817"/>
<comment type="caution">
    <text evidence="7">The sequence shown here is derived from an EMBL/GenBank/DDBJ whole genome shotgun (WGS) entry which is preliminary data.</text>
</comment>
<dbReference type="PANTHER" id="PTHR43820">
    <property type="entry name" value="HIGH-AFFINITY BRANCHED-CHAIN AMINO ACID TRANSPORT ATP-BINDING PROTEIN LIVF"/>
    <property type="match status" value="1"/>
</dbReference>
<dbReference type="OrthoDB" id="5179231at2"/>
<dbReference type="SUPFAM" id="SSF52540">
    <property type="entry name" value="P-loop containing nucleoside triphosphate hydrolases"/>
    <property type="match status" value="1"/>
</dbReference>
<dbReference type="STRING" id="665004.AC529_05155"/>
<dbReference type="EMBL" id="LGEM01000020">
    <property type="protein sequence ID" value="KUP97831.1"/>
    <property type="molecule type" value="Genomic_DNA"/>
</dbReference>
<dbReference type="InterPro" id="IPR052156">
    <property type="entry name" value="BCAA_Transport_ATP-bd_LivF"/>
</dbReference>
<evidence type="ECO:0000256" key="1">
    <source>
        <dbReference type="ARBA" id="ARBA00005417"/>
    </source>
</evidence>
<evidence type="ECO:0000256" key="2">
    <source>
        <dbReference type="ARBA" id="ARBA00022448"/>
    </source>
</evidence>
<dbReference type="Proteomes" id="UP000074382">
    <property type="component" value="Unassembled WGS sequence"/>
</dbReference>
<evidence type="ECO:0000313" key="7">
    <source>
        <dbReference type="EMBL" id="KUP97831.1"/>
    </source>
</evidence>
<evidence type="ECO:0000256" key="3">
    <source>
        <dbReference type="ARBA" id="ARBA00022741"/>
    </source>
</evidence>
<dbReference type="PROSITE" id="PS00211">
    <property type="entry name" value="ABC_TRANSPORTER_1"/>
    <property type="match status" value="1"/>
</dbReference>
<dbReference type="InterPro" id="IPR003593">
    <property type="entry name" value="AAA+_ATPase"/>
</dbReference>
<keyword evidence="4 7" id="KW-0067">ATP-binding</keyword>
<evidence type="ECO:0000259" key="6">
    <source>
        <dbReference type="PROSITE" id="PS50893"/>
    </source>
</evidence>
<dbReference type="InterPro" id="IPR003439">
    <property type="entry name" value="ABC_transporter-like_ATP-bd"/>
</dbReference>
<comment type="similarity">
    <text evidence="1">Belongs to the ABC transporter superfamily.</text>
</comment>
<dbReference type="GO" id="GO:0015658">
    <property type="term" value="F:branched-chain amino acid transmembrane transporter activity"/>
    <property type="evidence" value="ECO:0007669"/>
    <property type="project" value="TreeGrafter"/>
</dbReference>
<feature type="domain" description="ABC transporter" evidence="6">
    <location>
        <begin position="2"/>
        <end position="233"/>
    </location>
</feature>
<gene>
    <name evidence="7" type="ORF">AC529_05155</name>
</gene>
<evidence type="ECO:0000313" key="8">
    <source>
        <dbReference type="Proteomes" id="UP000074382"/>
    </source>
</evidence>
<keyword evidence="2" id="KW-0813">Transport</keyword>
<dbReference type="RefSeq" id="WP_068755283.1">
    <property type="nucleotide sequence ID" value="NZ_KQ950181.1"/>
</dbReference>
<name>A0A147KKT4_THECS</name>
<dbReference type="SMART" id="SM00382">
    <property type="entry name" value="AAA"/>
    <property type="match status" value="1"/>
</dbReference>
<dbReference type="GO" id="GO:0005524">
    <property type="term" value="F:ATP binding"/>
    <property type="evidence" value="ECO:0007669"/>
    <property type="project" value="UniProtKB-KW"/>
</dbReference>
<dbReference type="CDD" id="cd03224">
    <property type="entry name" value="ABC_TM1139_LivF_branched"/>
    <property type="match status" value="1"/>
</dbReference>
<dbReference type="GO" id="GO:0016887">
    <property type="term" value="F:ATP hydrolysis activity"/>
    <property type="evidence" value="ECO:0007669"/>
    <property type="project" value="InterPro"/>
</dbReference>